<sequence length="467" mass="51023">MVLKHGKLWCSSPIAWIRDSTSVSHLMLPGPQTRREKAGEPMPEHNTVMREGGGPSGLESMLTGLLEATHLATFEQVPALVAEHAALAGLDGVLIYLADLQQTVLRRLTGHGLDAGQDGSDADKELRIDGTLAGRAFQECRILGKKNGQDNGDDAEPAEHWWVPVLDGTERIGVLRVGAPGDERDLGDAVRHLASMVALMVVSTRAYSDSYPRLVRTRPMNVAAEMQWNLMPPLTCATPELVIGAVLEPAYEIGGDAFDYSIADGVAHLAVFDAMGHDVSAGLTANLAMAACRNHRRQGADLVTNSMMIERVLIEEFGRATRFVTAILADLDLTTGVLSWVNRGHHPPVVIRGGRWSTTLECPPAHPLGLDLGLEPILCREQLEPGDRVLLYTDGITEARNTRGREFGLHRFVDFVIRHNADGLPVPETLRRLVRSVLAYHDDQLQDDATVLLAEWRPDEKHQLGPV</sequence>
<evidence type="ECO:0000256" key="2">
    <source>
        <dbReference type="SAM" id="MobiDB-lite"/>
    </source>
</evidence>
<gene>
    <name evidence="4" type="ORF">BN4615_P5711</name>
</gene>
<evidence type="ECO:0000313" key="4">
    <source>
        <dbReference type="EMBL" id="SBO96195.1"/>
    </source>
</evidence>
<name>A0A1M4EBB7_9ACTN</name>
<organism evidence="4">
    <name type="scientific">Nonomuraea gerenzanensis</name>
    <dbReference type="NCBI Taxonomy" id="93944"/>
    <lineage>
        <taxon>Bacteria</taxon>
        <taxon>Bacillati</taxon>
        <taxon>Actinomycetota</taxon>
        <taxon>Actinomycetes</taxon>
        <taxon>Streptosporangiales</taxon>
        <taxon>Streptosporangiaceae</taxon>
        <taxon>Nonomuraea</taxon>
    </lineage>
</organism>
<dbReference type="GO" id="GO:0016791">
    <property type="term" value="F:phosphatase activity"/>
    <property type="evidence" value="ECO:0007669"/>
    <property type="project" value="TreeGrafter"/>
</dbReference>
<reference evidence="4" key="1">
    <citation type="submission" date="2016-04" db="EMBL/GenBank/DDBJ databases">
        <authorList>
            <person name="Evans L.H."/>
            <person name="Alamgir A."/>
            <person name="Owens N."/>
            <person name="Weber N.D."/>
            <person name="Virtaneva K."/>
            <person name="Barbian K."/>
            <person name="Babar A."/>
            <person name="Rosenke K."/>
        </authorList>
    </citation>
    <scope>NUCLEOTIDE SEQUENCE</scope>
    <source>
        <strain evidence="4">Nono1</strain>
    </source>
</reference>
<feature type="region of interest" description="Disordered" evidence="2">
    <location>
        <begin position="30"/>
        <end position="52"/>
    </location>
</feature>
<keyword evidence="1" id="KW-0378">Hydrolase</keyword>
<dbReference type="AlphaFoldDB" id="A0A1M4EBB7"/>
<dbReference type="SMART" id="SM00331">
    <property type="entry name" value="PP2C_SIG"/>
    <property type="match status" value="1"/>
</dbReference>
<dbReference type="SUPFAM" id="SSF81606">
    <property type="entry name" value="PP2C-like"/>
    <property type="match status" value="1"/>
</dbReference>
<dbReference type="Gene3D" id="3.60.40.10">
    <property type="entry name" value="PPM-type phosphatase domain"/>
    <property type="match status" value="1"/>
</dbReference>
<dbReference type="InterPro" id="IPR001932">
    <property type="entry name" value="PPM-type_phosphatase-like_dom"/>
</dbReference>
<evidence type="ECO:0000256" key="1">
    <source>
        <dbReference type="ARBA" id="ARBA00022801"/>
    </source>
</evidence>
<protein>
    <submittedName>
        <fullName evidence="4">Serine phosphatase RsbU, regulator of sigma subunit</fullName>
    </submittedName>
</protein>
<dbReference type="InterPro" id="IPR052016">
    <property type="entry name" value="Bact_Sigma-Reg"/>
</dbReference>
<proteinExistence type="predicted"/>
<dbReference type="PANTHER" id="PTHR43156:SF2">
    <property type="entry name" value="STAGE II SPORULATION PROTEIN E"/>
    <property type="match status" value="1"/>
</dbReference>
<feature type="domain" description="PPM-type phosphatase" evidence="3">
    <location>
        <begin position="238"/>
        <end position="456"/>
    </location>
</feature>
<dbReference type="PANTHER" id="PTHR43156">
    <property type="entry name" value="STAGE II SPORULATION PROTEIN E-RELATED"/>
    <property type="match status" value="1"/>
</dbReference>
<accession>A0A1M4EBB7</accession>
<evidence type="ECO:0000259" key="3">
    <source>
        <dbReference type="SMART" id="SM00331"/>
    </source>
</evidence>
<dbReference type="EMBL" id="LT559118">
    <property type="protein sequence ID" value="SBO96195.1"/>
    <property type="molecule type" value="Genomic_DNA"/>
</dbReference>
<dbReference type="SUPFAM" id="SSF55781">
    <property type="entry name" value="GAF domain-like"/>
    <property type="match status" value="1"/>
</dbReference>
<dbReference type="Pfam" id="PF07228">
    <property type="entry name" value="SpoIIE"/>
    <property type="match status" value="1"/>
</dbReference>
<feature type="compositionally biased region" description="Basic and acidic residues" evidence="2">
    <location>
        <begin position="33"/>
        <end position="43"/>
    </location>
</feature>
<dbReference type="InterPro" id="IPR036457">
    <property type="entry name" value="PPM-type-like_dom_sf"/>
</dbReference>